<dbReference type="Gene3D" id="3.90.190.10">
    <property type="entry name" value="Protein tyrosine phosphatase superfamily"/>
    <property type="match status" value="1"/>
</dbReference>
<comment type="caution">
    <text evidence="2">The sequence shown here is derived from an EMBL/GenBank/DDBJ whole genome shotgun (WGS) entry which is preliminary data.</text>
</comment>
<dbReference type="InterPro" id="IPR000242">
    <property type="entry name" value="PTP_cat"/>
</dbReference>
<keyword evidence="3" id="KW-1185">Reference proteome</keyword>
<dbReference type="SUPFAM" id="SSF52799">
    <property type="entry name" value="(Phosphotyrosine protein) phosphatases II"/>
    <property type="match status" value="1"/>
</dbReference>
<protein>
    <recommendedName>
        <fullName evidence="1">Tyrosine-protein phosphatase domain-containing protein</fullName>
    </recommendedName>
</protein>
<evidence type="ECO:0000259" key="1">
    <source>
        <dbReference type="Pfam" id="PF00102"/>
    </source>
</evidence>
<gene>
    <name evidence="2" type="ORF">GSLYS_00008123001</name>
</gene>
<feature type="non-terminal residue" evidence="2">
    <location>
        <position position="1"/>
    </location>
</feature>
<dbReference type="Pfam" id="PF00102">
    <property type="entry name" value="Y_phosphatase"/>
    <property type="match status" value="1"/>
</dbReference>
<dbReference type="AlphaFoldDB" id="A0AAV2HKV4"/>
<accession>A0AAV2HKV4</accession>
<organism evidence="2 3">
    <name type="scientific">Lymnaea stagnalis</name>
    <name type="common">Great pond snail</name>
    <name type="synonym">Helix stagnalis</name>
    <dbReference type="NCBI Taxonomy" id="6523"/>
    <lineage>
        <taxon>Eukaryota</taxon>
        <taxon>Metazoa</taxon>
        <taxon>Spiralia</taxon>
        <taxon>Lophotrochozoa</taxon>
        <taxon>Mollusca</taxon>
        <taxon>Gastropoda</taxon>
        <taxon>Heterobranchia</taxon>
        <taxon>Euthyneura</taxon>
        <taxon>Panpulmonata</taxon>
        <taxon>Hygrophila</taxon>
        <taxon>Lymnaeoidea</taxon>
        <taxon>Lymnaeidae</taxon>
        <taxon>Lymnaea</taxon>
    </lineage>
</organism>
<reference evidence="2 3" key="1">
    <citation type="submission" date="2024-04" db="EMBL/GenBank/DDBJ databases">
        <authorList>
            <consortium name="Genoscope - CEA"/>
            <person name="William W."/>
        </authorList>
    </citation>
    <scope>NUCLEOTIDE SEQUENCE [LARGE SCALE GENOMIC DNA]</scope>
</reference>
<name>A0AAV2HKV4_LYMST</name>
<proteinExistence type="predicted"/>
<feature type="domain" description="Tyrosine-protein phosphatase" evidence="1">
    <location>
        <begin position="5"/>
        <end position="74"/>
    </location>
</feature>
<sequence length="79" mass="8293">LDPVQCLAFIQKARSINVSPNETIVYTCRNGAVKSGLAFVLSVLLDKLDVGGSITVPLVVGAVKAMKPEAIPTLVSLKN</sequence>
<evidence type="ECO:0000313" key="3">
    <source>
        <dbReference type="Proteomes" id="UP001497497"/>
    </source>
</evidence>
<evidence type="ECO:0000313" key="2">
    <source>
        <dbReference type="EMBL" id="CAL1534163.1"/>
    </source>
</evidence>
<dbReference type="InterPro" id="IPR029021">
    <property type="entry name" value="Prot-tyrosine_phosphatase-like"/>
</dbReference>
<dbReference type="Proteomes" id="UP001497497">
    <property type="component" value="Unassembled WGS sequence"/>
</dbReference>
<dbReference type="EMBL" id="CAXITT010000163">
    <property type="protein sequence ID" value="CAL1534163.1"/>
    <property type="molecule type" value="Genomic_DNA"/>
</dbReference>
<dbReference type="GO" id="GO:0004725">
    <property type="term" value="F:protein tyrosine phosphatase activity"/>
    <property type="evidence" value="ECO:0007669"/>
    <property type="project" value="InterPro"/>
</dbReference>